<dbReference type="EMBL" id="FPKW01000025">
    <property type="protein sequence ID" value="SFZ96733.1"/>
    <property type="molecule type" value="Genomic_DNA"/>
</dbReference>
<evidence type="ECO:0000313" key="2">
    <source>
        <dbReference type="EMBL" id="SFZ96733.1"/>
    </source>
</evidence>
<dbReference type="InterPro" id="IPR036770">
    <property type="entry name" value="Ankyrin_rpt-contain_sf"/>
</dbReference>
<gene>
    <name evidence="2" type="ORF">SAMN05216324_12510</name>
</gene>
<dbReference type="OrthoDB" id="1259920at2"/>
<evidence type="ECO:0000256" key="1">
    <source>
        <dbReference type="PROSITE-ProRule" id="PRU00023"/>
    </source>
</evidence>
<dbReference type="PROSITE" id="PS50297">
    <property type="entry name" value="ANK_REP_REGION"/>
    <property type="match status" value="1"/>
</dbReference>
<dbReference type="InterPro" id="IPR002110">
    <property type="entry name" value="Ankyrin_rpt"/>
</dbReference>
<dbReference type="STRING" id="1612149.SAMN05216324_12510"/>
<dbReference type="AlphaFoldDB" id="A0A1K2IWD6"/>
<proteinExistence type="predicted"/>
<keyword evidence="1" id="KW-0040">ANK repeat</keyword>
<feature type="repeat" description="ANK" evidence="1">
    <location>
        <begin position="91"/>
        <end position="123"/>
    </location>
</feature>
<dbReference type="PROSITE" id="PS50088">
    <property type="entry name" value="ANK_REPEAT"/>
    <property type="match status" value="1"/>
</dbReference>
<dbReference type="Proteomes" id="UP000182034">
    <property type="component" value="Unassembled WGS sequence"/>
</dbReference>
<sequence>MKKIISTLFVFGISIFANLLFAQQILREQKVAFQTDNIETLKKSFAKEDYNKCFGAKETSYNLLSFSVKHDKKNVFNYLLSNNVDVNKSCDNQTPLMIAAKYGRADLAKALLKKGATKTLKNDKGQTAKDYSVEYKQPALTEILK</sequence>
<dbReference type="Pfam" id="PF12796">
    <property type="entry name" value="Ank_2"/>
    <property type="match status" value="1"/>
</dbReference>
<dbReference type="SMART" id="SM00248">
    <property type="entry name" value="ANK"/>
    <property type="match status" value="2"/>
</dbReference>
<evidence type="ECO:0000313" key="3">
    <source>
        <dbReference type="Proteomes" id="UP000182034"/>
    </source>
</evidence>
<name>A0A1K2IWD6_9FLAO</name>
<dbReference type="Gene3D" id="1.25.40.20">
    <property type="entry name" value="Ankyrin repeat-containing domain"/>
    <property type="match status" value="1"/>
</dbReference>
<dbReference type="SUPFAM" id="SSF48403">
    <property type="entry name" value="Ankyrin repeat"/>
    <property type="match status" value="1"/>
</dbReference>
<organism evidence="2 3">
    <name type="scientific">Chryseobacterium limigenitum</name>
    <dbReference type="NCBI Taxonomy" id="1612149"/>
    <lineage>
        <taxon>Bacteria</taxon>
        <taxon>Pseudomonadati</taxon>
        <taxon>Bacteroidota</taxon>
        <taxon>Flavobacteriia</taxon>
        <taxon>Flavobacteriales</taxon>
        <taxon>Weeksellaceae</taxon>
        <taxon>Chryseobacterium group</taxon>
        <taxon>Chryseobacterium</taxon>
    </lineage>
</organism>
<keyword evidence="3" id="KW-1185">Reference proteome</keyword>
<accession>A0A1K2IWD6</accession>
<reference evidence="3" key="1">
    <citation type="submission" date="2016-10" db="EMBL/GenBank/DDBJ databases">
        <authorList>
            <person name="Varghese N."/>
            <person name="Submissions S."/>
        </authorList>
    </citation>
    <scope>NUCLEOTIDE SEQUENCE [LARGE SCALE GENOMIC DNA]</scope>
    <source>
        <strain evidence="3">SUR2</strain>
    </source>
</reference>
<protein>
    <submittedName>
        <fullName evidence="2">Ankyrin repeat-containing protein</fullName>
    </submittedName>
</protein>
<dbReference type="RefSeq" id="WP_072412620.1">
    <property type="nucleotide sequence ID" value="NZ_FPKW01000025.1"/>
</dbReference>